<dbReference type="Proteomes" id="UP000821853">
    <property type="component" value="Chromosome 1"/>
</dbReference>
<organism evidence="2 3">
    <name type="scientific">Haemaphysalis longicornis</name>
    <name type="common">Bush tick</name>
    <dbReference type="NCBI Taxonomy" id="44386"/>
    <lineage>
        <taxon>Eukaryota</taxon>
        <taxon>Metazoa</taxon>
        <taxon>Ecdysozoa</taxon>
        <taxon>Arthropoda</taxon>
        <taxon>Chelicerata</taxon>
        <taxon>Arachnida</taxon>
        <taxon>Acari</taxon>
        <taxon>Parasitiformes</taxon>
        <taxon>Ixodida</taxon>
        <taxon>Ixodoidea</taxon>
        <taxon>Ixodidae</taxon>
        <taxon>Haemaphysalinae</taxon>
        <taxon>Haemaphysalis</taxon>
    </lineage>
</organism>
<reference evidence="2 3" key="1">
    <citation type="journal article" date="2020" name="Cell">
        <title>Large-Scale Comparative Analyses of Tick Genomes Elucidate Their Genetic Diversity and Vector Capacities.</title>
        <authorList>
            <consortium name="Tick Genome and Microbiome Consortium (TIGMIC)"/>
            <person name="Jia N."/>
            <person name="Wang J."/>
            <person name="Shi W."/>
            <person name="Du L."/>
            <person name="Sun Y."/>
            <person name="Zhan W."/>
            <person name="Jiang J.F."/>
            <person name="Wang Q."/>
            <person name="Zhang B."/>
            <person name="Ji P."/>
            <person name="Bell-Sakyi L."/>
            <person name="Cui X.M."/>
            <person name="Yuan T.T."/>
            <person name="Jiang B.G."/>
            <person name="Yang W.F."/>
            <person name="Lam T.T."/>
            <person name="Chang Q.C."/>
            <person name="Ding S.J."/>
            <person name="Wang X.J."/>
            <person name="Zhu J.G."/>
            <person name="Ruan X.D."/>
            <person name="Zhao L."/>
            <person name="Wei J.T."/>
            <person name="Ye R.Z."/>
            <person name="Que T.C."/>
            <person name="Du C.H."/>
            <person name="Zhou Y.H."/>
            <person name="Cheng J.X."/>
            <person name="Dai P.F."/>
            <person name="Guo W.B."/>
            <person name="Han X.H."/>
            <person name="Huang E.J."/>
            <person name="Li L.F."/>
            <person name="Wei W."/>
            <person name="Gao Y.C."/>
            <person name="Liu J.Z."/>
            <person name="Shao H.Z."/>
            <person name="Wang X."/>
            <person name="Wang C.C."/>
            <person name="Yang T.C."/>
            <person name="Huo Q.B."/>
            <person name="Li W."/>
            <person name="Chen H.Y."/>
            <person name="Chen S.E."/>
            <person name="Zhou L.G."/>
            <person name="Ni X.B."/>
            <person name="Tian J.H."/>
            <person name="Sheng Y."/>
            <person name="Liu T."/>
            <person name="Pan Y.S."/>
            <person name="Xia L.Y."/>
            <person name="Li J."/>
            <person name="Zhao F."/>
            <person name="Cao W.C."/>
        </authorList>
    </citation>
    <scope>NUCLEOTIDE SEQUENCE [LARGE SCALE GENOMIC DNA]</scope>
    <source>
        <strain evidence="2">HaeL-2018</strain>
    </source>
</reference>
<feature type="compositionally biased region" description="Low complexity" evidence="1">
    <location>
        <begin position="76"/>
        <end position="85"/>
    </location>
</feature>
<protein>
    <submittedName>
        <fullName evidence="2">Uncharacterized protein</fullName>
    </submittedName>
</protein>
<feature type="region of interest" description="Disordered" evidence="1">
    <location>
        <begin position="52"/>
        <end position="85"/>
    </location>
</feature>
<comment type="caution">
    <text evidence="2">The sequence shown here is derived from an EMBL/GenBank/DDBJ whole genome shotgun (WGS) entry which is preliminary data.</text>
</comment>
<proteinExistence type="predicted"/>
<accession>A0A9J6FHY4</accession>
<dbReference type="AlphaFoldDB" id="A0A9J6FHY4"/>
<sequence length="85" mass="8825">MKARQVVGARKLGCAVEGAARVTARVPTSPAKGLTGLSKSRKLLLHATTPDMSELRVGPPKTTGRHHTGLTGLGGETKTLQPGEE</sequence>
<dbReference type="EMBL" id="JABSTR010000001">
    <property type="protein sequence ID" value="KAH9362539.1"/>
    <property type="molecule type" value="Genomic_DNA"/>
</dbReference>
<evidence type="ECO:0000313" key="3">
    <source>
        <dbReference type="Proteomes" id="UP000821853"/>
    </source>
</evidence>
<evidence type="ECO:0000256" key="1">
    <source>
        <dbReference type="SAM" id="MobiDB-lite"/>
    </source>
</evidence>
<evidence type="ECO:0000313" key="2">
    <source>
        <dbReference type="EMBL" id="KAH9362539.1"/>
    </source>
</evidence>
<keyword evidence="3" id="KW-1185">Reference proteome</keyword>
<gene>
    <name evidence="2" type="ORF">HPB48_015547</name>
</gene>
<dbReference type="VEuPathDB" id="VectorBase:HLOH_044741"/>
<name>A0A9J6FHY4_HAELO</name>